<keyword evidence="3" id="KW-0998">Cell outer membrane</keyword>
<feature type="signal peptide" evidence="5">
    <location>
        <begin position="1"/>
        <end position="24"/>
    </location>
</feature>
<dbReference type="AlphaFoldDB" id="A0A916JK23"/>
<dbReference type="Proteomes" id="UP000683507">
    <property type="component" value="Chromosome"/>
</dbReference>
<feature type="domain" description="OmpA-like" evidence="6">
    <location>
        <begin position="551"/>
        <end position="665"/>
    </location>
</feature>
<dbReference type="InterPro" id="IPR011659">
    <property type="entry name" value="WD40"/>
</dbReference>
<dbReference type="Pfam" id="PF07676">
    <property type="entry name" value="PD40"/>
    <property type="match status" value="5"/>
</dbReference>
<dbReference type="EMBL" id="OU015584">
    <property type="protein sequence ID" value="CAG5078641.1"/>
    <property type="molecule type" value="Genomic_DNA"/>
</dbReference>
<dbReference type="CDD" id="cd07185">
    <property type="entry name" value="OmpA_C-like"/>
    <property type="match status" value="1"/>
</dbReference>
<dbReference type="InterPro" id="IPR011990">
    <property type="entry name" value="TPR-like_helical_dom_sf"/>
</dbReference>
<evidence type="ECO:0000313" key="7">
    <source>
        <dbReference type="EMBL" id="CAG5078641.1"/>
    </source>
</evidence>
<dbReference type="InterPro" id="IPR011042">
    <property type="entry name" value="6-blade_b-propeller_TolB-like"/>
</dbReference>
<protein>
    <submittedName>
        <fullName evidence="7">Peptidoglycan-associated lipoprotein</fullName>
    </submittedName>
</protein>
<evidence type="ECO:0000256" key="4">
    <source>
        <dbReference type="PROSITE-ProRule" id="PRU00473"/>
    </source>
</evidence>
<dbReference type="InterPro" id="IPR006664">
    <property type="entry name" value="OMP_bac"/>
</dbReference>
<keyword evidence="5" id="KW-0732">Signal</keyword>
<reference evidence="7" key="1">
    <citation type="submission" date="2021-04" db="EMBL/GenBank/DDBJ databases">
        <authorList>
            <person name="Rodrigo-Torres L."/>
            <person name="Arahal R. D."/>
            <person name="Lucena T."/>
        </authorList>
    </citation>
    <scope>NUCLEOTIDE SEQUENCE</scope>
    <source>
        <strain evidence="7">AS29M-1</strain>
    </source>
</reference>
<dbReference type="InterPro" id="IPR050330">
    <property type="entry name" value="Bact_OuterMem_StrucFunc"/>
</dbReference>
<dbReference type="SUPFAM" id="SSF48452">
    <property type="entry name" value="TPR-like"/>
    <property type="match status" value="1"/>
</dbReference>
<dbReference type="PANTHER" id="PTHR30329:SF21">
    <property type="entry name" value="LIPOPROTEIN YIAD-RELATED"/>
    <property type="match status" value="1"/>
</dbReference>
<keyword evidence="2 4" id="KW-0472">Membrane</keyword>
<dbReference type="SUPFAM" id="SSF103088">
    <property type="entry name" value="OmpA-like"/>
    <property type="match status" value="1"/>
</dbReference>
<gene>
    <name evidence="7" type="primary">pal_7</name>
    <name evidence="7" type="ORF">CRYO30217_00728</name>
</gene>
<evidence type="ECO:0000259" key="6">
    <source>
        <dbReference type="PROSITE" id="PS51123"/>
    </source>
</evidence>
<evidence type="ECO:0000256" key="3">
    <source>
        <dbReference type="ARBA" id="ARBA00023237"/>
    </source>
</evidence>
<dbReference type="SUPFAM" id="SSF82171">
    <property type="entry name" value="DPP6 N-terminal domain-like"/>
    <property type="match status" value="1"/>
</dbReference>
<organism evidence="7 8">
    <name type="scientific">Parvicella tangerina</name>
    <dbReference type="NCBI Taxonomy" id="2829795"/>
    <lineage>
        <taxon>Bacteria</taxon>
        <taxon>Pseudomonadati</taxon>
        <taxon>Bacteroidota</taxon>
        <taxon>Flavobacteriia</taxon>
        <taxon>Flavobacteriales</taxon>
        <taxon>Parvicellaceae</taxon>
        <taxon>Parvicella</taxon>
    </lineage>
</organism>
<dbReference type="Gene3D" id="1.25.40.10">
    <property type="entry name" value="Tetratricopeptide repeat domain"/>
    <property type="match status" value="1"/>
</dbReference>
<evidence type="ECO:0000313" key="8">
    <source>
        <dbReference type="Proteomes" id="UP000683507"/>
    </source>
</evidence>
<sequence length="665" mass="74886">MKNLTSKIFYTCLTMILLVNCSVAQPGHYTSSHKKAIKLYEEGRSCFNDISPQTGKRNLDCAEEALLKALEKDPEFVEAHMMLSNVYIERKDFAKAIAQKETMFALGKPVSHAEYFYMASMNMAIGDYEKCLKYANIYIKDRNANQEMVNKAYRYIDNCNFAIEAKKHPVAFEPINMGPNINSERPEYFPSITADDKQLLYTRDVIDPREINYGHQEEILVAESESPHEWTLGKSVSPNINTVYNEGAPTFSADGKYIIMVGCEVGYGDKDYGADRQGYGSCDLFVSEKIGKEWTKPSNMGAPINSAHWETQPSFSSDGKTLYFIRGAMSKQTGGKHQDIYVSEITASGWSKPERLPDYINTPGKEESVQIHPDGQTLYFTSDGHIGMGGTDIYMCRMQADGTWGKPVNLGYPINTHMDENSLLVSSKGDIAYFASDREGGYGSLDLYRFKLPKEYQPIKTTYMKGFVYDSISKEPLAADFQLFDLKTGQLYKRAIANSGNGEFLVAIPTNKDFGVIAEHENYLYFSQNFSLDELEKTEEGFIVNVPMQPIKTGSEIVLKNIFFDVDKSDLKPESIPELEKLKDFLTKNSSIKIELGGHTDSDGDDAHNMTLSKNRAKAVKDWLIKHGIDESRLTHKGYGETEPIRPNDTPENKALNRRTVAKIL</sequence>
<dbReference type="GO" id="GO:0009279">
    <property type="term" value="C:cell outer membrane"/>
    <property type="evidence" value="ECO:0007669"/>
    <property type="project" value="UniProtKB-SubCell"/>
</dbReference>
<evidence type="ECO:0000256" key="1">
    <source>
        <dbReference type="ARBA" id="ARBA00004442"/>
    </source>
</evidence>
<name>A0A916JK23_9FLAO</name>
<feature type="chain" id="PRO_5038138255" evidence="5">
    <location>
        <begin position="25"/>
        <end position="665"/>
    </location>
</feature>
<accession>A0A916JK23</accession>
<dbReference type="PRINTS" id="PR01021">
    <property type="entry name" value="OMPADOMAIN"/>
</dbReference>
<evidence type="ECO:0000256" key="5">
    <source>
        <dbReference type="SAM" id="SignalP"/>
    </source>
</evidence>
<dbReference type="RefSeq" id="WP_258540955.1">
    <property type="nucleotide sequence ID" value="NZ_OU015584.1"/>
</dbReference>
<proteinExistence type="predicted"/>
<dbReference type="KEGG" id="ptan:CRYO30217_00728"/>
<dbReference type="Gene3D" id="3.30.1330.60">
    <property type="entry name" value="OmpA-like domain"/>
    <property type="match status" value="1"/>
</dbReference>
<dbReference type="PROSITE" id="PS51123">
    <property type="entry name" value="OMPA_2"/>
    <property type="match status" value="1"/>
</dbReference>
<dbReference type="Gene3D" id="2.120.10.30">
    <property type="entry name" value="TolB, C-terminal domain"/>
    <property type="match status" value="1"/>
</dbReference>
<keyword evidence="8" id="KW-1185">Reference proteome</keyword>
<dbReference type="Pfam" id="PF00691">
    <property type="entry name" value="OmpA"/>
    <property type="match status" value="1"/>
</dbReference>
<keyword evidence="7" id="KW-0449">Lipoprotein</keyword>
<dbReference type="InterPro" id="IPR036737">
    <property type="entry name" value="OmpA-like_sf"/>
</dbReference>
<evidence type="ECO:0000256" key="2">
    <source>
        <dbReference type="ARBA" id="ARBA00023136"/>
    </source>
</evidence>
<dbReference type="InterPro" id="IPR006665">
    <property type="entry name" value="OmpA-like"/>
</dbReference>
<dbReference type="PANTHER" id="PTHR30329">
    <property type="entry name" value="STATOR ELEMENT OF FLAGELLAR MOTOR COMPLEX"/>
    <property type="match status" value="1"/>
</dbReference>
<comment type="subcellular location">
    <subcellularLocation>
        <location evidence="1">Cell outer membrane</location>
    </subcellularLocation>
</comment>